<dbReference type="Gene3D" id="2.170.130.10">
    <property type="entry name" value="TonB-dependent receptor, plug domain"/>
    <property type="match status" value="1"/>
</dbReference>
<evidence type="ECO:0000256" key="5">
    <source>
        <dbReference type="ARBA" id="ARBA00023077"/>
    </source>
</evidence>
<keyword evidence="3 8" id="KW-1134">Transmembrane beta strand</keyword>
<dbReference type="PANTHER" id="PTHR40980:SF3">
    <property type="entry name" value="TONB-DEPENDENT RECEPTOR-LIKE BETA-BARREL DOMAIN-CONTAINING PROTEIN"/>
    <property type="match status" value="1"/>
</dbReference>
<keyword evidence="7 8" id="KW-0998">Cell outer membrane</keyword>
<keyword evidence="4 8" id="KW-0812">Transmembrane</keyword>
<dbReference type="PANTHER" id="PTHR40980">
    <property type="entry name" value="PLUG DOMAIN-CONTAINING PROTEIN"/>
    <property type="match status" value="1"/>
</dbReference>
<dbReference type="InterPro" id="IPR000531">
    <property type="entry name" value="Beta-barrel_TonB"/>
</dbReference>
<comment type="subcellular location">
    <subcellularLocation>
        <location evidence="1 8">Cell outer membrane</location>
        <topology evidence="1 8">Multi-pass membrane protein</topology>
    </subcellularLocation>
</comment>
<dbReference type="InterPro" id="IPR036942">
    <property type="entry name" value="Beta-barrel_TonB_sf"/>
</dbReference>
<dbReference type="PROSITE" id="PS52016">
    <property type="entry name" value="TONB_DEPENDENT_REC_3"/>
    <property type="match status" value="1"/>
</dbReference>
<keyword evidence="11" id="KW-0732">Signal</keyword>
<name>A0ABT6N1K0_9SPHN</name>
<dbReference type="CDD" id="cd01347">
    <property type="entry name" value="ligand_gated_channel"/>
    <property type="match status" value="1"/>
</dbReference>
<dbReference type="SUPFAM" id="SSF56935">
    <property type="entry name" value="Porins"/>
    <property type="match status" value="1"/>
</dbReference>
<dbReference type="Proteomes" id="UP001160625">
    <property type="component" value="Unassembled WGS sequence"/>
</dbReference>
<evidence type="ECO:0000256" key="2">
    <source>
        <dbReference type="ARBA" id="ARBA00022448"/>
    </source>
</evidence>
<feature type="domain" description="TonB-dependent receptor plug" evidence="13">
    <location>
        <begin position="68"/>
        <end position="168"/>
    </location>
</feature>
<feature type="chain" id="PRO_5046706312" evidence="11">
    <location>
        <begin position="24"/>
        <end position="885"/>
    </location>
</feature>
<evidence type="ECO:0000256" key="8">
    <source>
        <dbReference type="PROSITE-ProRule" id="PRU01360"/>
    </source>
</evidence>
<dbReference type="InterPro" id="IPR037066">
    <property type="entry name" value="Plug_dom_sf"/>
</dbReference>
<comment type="similarity">
    <text evidence="8 9">Belongs to the TonB-dependent receptor family.</text>
</comment>
<dbReference type="InterPro" id="IPR010104">
    <property type="entry name" value="TonB_rcpt_bac"/>
</dbReference>
<evidence type="ECO:0000259" key="13">
    <source>
        <dbReference type="Pfam" id="PF07715"/>
    </source>
</evidence>
<evidence type="ECO:0000256" key="3">
    <source>
        <dbReference type="ARBA" id="ARBA00022452"/>
    </source>
</evidence>
<feature type="compositionally biased region" description="Low complexity" evidence="10">
    <location>
        <begin position="30"/>
        <end position="49"/>
    </location>
</feature>
<keyword evidence="14" id="KW-0675">Receptor</keyword>
<evidence type="ECO:0000256" key="1">
    <source>
        <dbReference type="ARBA" id="ARBA00004571"/>
    </source>
</evidence>
<feature type="signal peptide" evidence="11">
    <location>
        <begin position="1"/>
        <end position="23"/>
    </location>
</feature>
<evidence type="ECO:0000313" key="15">
    <source>
        <dbReference type="Proteomes" id="UP001160625"/>
    </source>
</evidence>
<evidence type="ECO:0000256" key="7">
    <source>
        <dbReference type="ARBA" id="ARBA00023237"/>
    </source>
</evidence>
<dbReference type="Gene3D" id="2.40.170.20">
    <property type="entry name" value="TonB-dependent receptor, beta-barrel domain"/>
    <property type="match status" value="1"/>
</dbReference>
<reference evidence="14" key="1">
    <citation type="submission" date="2023-04" db="EMBL/GenBank/DDBJ databases">
        <title>Sphingomonas sp. MAHUQ-71 isolated from rice field.</title>
        <authorList>
            <person name="Huq M.A."/>
        </authorList>
    </citation>
    <scope>NUCLEOTIDE SEQUENCE</scope>
    <source>
        <strain evidence="14">MAHUQ-71</strain>
    </source>
</reference>
<dbReference type="EMBL" id="JARYGZ010000001">
    <property type="protein sequence ID" value="MDH7639160.1"/>
    <property type="molecule type" value="Genomic_DNA"/>
</dbReference>
<evidence type="ECO:0000313" key="14">
    <source>
        <dbReference type="EMBL" id="MDH7639160.1"/>
    </source>
</evidence>
<accession>A0ABT6N1K0</accession>
<keyword evidence="5 9" id="KW-0798">TonB box</keyword>
<proteinExistence type="inferred from homology"/>
<dbReference type="Pfam" id="PF00593">
    <property type="entry name" value="TonB_dep_Rec_b-barrel"/>
    <property type="match status" value="1"/>
</dbReference>
<keyword evidence="2 8" id="KW-0813">Transport</keyword>
<dbReference type="NCBIfam" id="TIGR01782">
    <property type="entry name" value="TonB-Xanth-Caul"/>
    <property type="match status" value="1"/>
</dbReference>
<gene>
    <name evidence="14" type="ORF">QGN17_10495</name>
</gene>
<sequence length="885" mass="95951">MTKGLLLASSALLVGLSTTAAFAQQANDVGASSPGSSPSPQNPAAAPASQEIVVSGVRASLASAIGRKRQSAEIVDSIVAEDIGKLPDNNVAEALQRVTGVQITRSQGEGSGIAIRGLSQVQQLINGRNFFTTSGRTIALGDIPASMLAGIDVYKTAAADQIEGGIGGLVDIRLRRPFDFAGREQSATIKGFYGDIAKKVDPRVSMLLSNRWDTGIGEVGLLVSGAYQQRHYGSYRNATGAYETRTDLYDVNGNGVQDAGDAITAVTDAGTRYTYGSRKRWGLNLSAQWKPASNLEFYLDGMFNRESNREDDLTAYVRTGTSGFRASPATAVPPFTFDDGTNYFKYGSYANAKFAPATYAQDSAYTTYQFALGGKWDVGRLKLSGEGTYTSSSGWDSFKQIGIYANAPSYTLDLGNFIPNPSVSGFDPNDFSAYRFDNFQDEHHLNKGDEKSVRLDATYEMGSILTSIKAGVRFADRTSHHSGYTNDYSLSGDESLPLPGSIPGLLTTTPDQVFRGDYNLSLQQFALPRIDLVRNIEYARRILGFSTGTPANDPAQLYNITEKTYAAYVMANYAFTLFGIDFDGNAGVRYVKTKENVAGFQNLAGGGFAPLTANSSYGNWLPSANIRAKLTDRLYLRGAVSKVVTRPGFSQLTPAESLSYPFLTGTAGNPNLKPLKADQYDLSLEWYMSRTNILYAAAFLKNVDGFIQNISTEETVNGLPFLITRPSNGNNGTVKGVEVGYQTFFDFLPAPFDGFGIQANYTYVESNAPSPIPGQSVPLENLSKNSYNLIGIYEKGPISVRLAYNWRSKYVETTSGDAANRPLIAKPIGQLDASISYDLTPNISMTFDATNLTRNTLSDYYATPLLPKSVNAYDRTFEWGVRARF</sequence>
<dbReference type="InterPro" id="IPR012910">
    <property type="entry name" value="Plug_dom"/>
</dbReference>
<evidence type="ECO:0000256" key="11">
    <source>
        <dbReference type="SAM" id="SignalP"/>
    </source>
</evidence>
<keyword evidence="15" id="KW-1185">Reference proteome</keyword>
<evidence type="ECO:0000259" key="12">
    <source>
        <dbReference type="Pfam" id="PF00593"/>
    </source>
</evidence>
<feature type="region of interest" description="Disordered" evidence="10">
    <location>
        <begin position="28"/>
        <end position="49"/>
    </location>
</feature>
<comment type="caution">
    <text evidence="14">The sequence shown here is derived from an EMBL/GenBank/DDBJ whole genome shotgun (WGS) entry which is preliminary data.</text>
</comment>
<dbReference type="RefSeq" id="WP_281044422.1">
    <property type="nucleotide sequence ID" value="NZ_JARYGZ010000001.1"/>
</dbReference>
<feature type="domain" description="TonB-dependent receptor-like beta-barrel" evidence="12">
    <location>
        <begin position="406"/>
        <end position="852"/>
    </location>
</feature>
<dbReference type="InterPro" id="IPR039426">
    <property type="entry name" value="TonB-dep_rcpt-like"/>
</dbReference>
<evidence type="ECO:0000256" key="6">
    <source>
        <dbReference type="ARBA" id="ARBA00023136"/>
    </source>
</evidence>
<organism evidence="14 15">
    <name type="scientific">Sphingomonas oryzagri</name>
    <dbReference type="NCBI Taxonomy" id="3042314"/>
    <lineage>
        <taxon>Bacteria</taxon>
        <taxon>Pseudomonadati</taxon>
        <taxon>Pseudomonadota</taxon>
        <taxon>Alphaproteobacteria</taxon>
        <taxon>Sphingomonadales</taxon>
        <taxon>Sphingomonadaceae</taxon>
        <taxon>Sphingomonas</taxon>
    </lineage>
</organism>
<evidence type="ECO:0000256" key="9">
    <source>
        <dbReference type="RuleBase" id="RU003357"/>
    </source>
</evidence>
<dbReference type="Pfam" id="PF07715">
    <property type="entry name" value="Plug"/>
    <property type="match status" value="1"/>
</dbReference>
<protein>
    <submittedName>
        <fullName evidence="14">TonB-dependent receptor</fullName>
    </submittedName>
</protein>
<keyword evidence="6 8" id="KW-0472">Membrane</keyword>
<evidence type="ECO:0000256" key="4">
    <source>
        <dbReference type="ARBA" id="ARBA00022692"/>
    </source>
</evidence>
<evidence type="ECO:0000256" key="10">
    <source>
        <dbReference type="SAM" id="MobiDB-lite"/>
    </source>
</evidence>